<dbReference type="Proteomes" id="UP000054498">
    <property type="component" value="Unassembled WGS sequence"/>
</dbReference>
<dbReference type="GeneID" id="25732219"/>
<dbReference type="AlphaFoldDB" id="A0A0D2LUP1"/>
<evidence type="ECO:0000313" key="1">
    <source>
        <dbReference type="EMBL" id="KIY93326.1"/>
    </source>
</evidence>
<organism evidence="1 2">
    <name type="scientific">Monoraphidium neglectum</name>
    <dbReference type="NCBI Taxonomy" id="145388"/>
    <lineage>
        <taxon>Eukaryota</taxon>
        <taxon>Viridiplantae</taxon>
        <taxon>Chlorophyta</taxon>
        <taxon>core chlorophytes</taxon>
        <taxon>Chlorophyceae</taxon>
        <taxon>CS clade</taxon>
        <taxon>Sphaeropleales</taxon>
        <taxon>Selenastraceae</taxon>
        <taxon>Monoraphidium</taxon>
    </lineage>
</organism>
<dbReference type="KEGG" id="mng:MNEG_14637"/>
<dbReference type="EMBL" id="KK104860">
    <property type="protein sequence ID" value="KIY93326.1"/>
    <property type="molecule type" value="Genomic_DNA"/>
</dbReference>
<reference evidence="1 2" key="1">
    <citation type="journal article" date="2013" name="BMC Genomics">
        <title>Reconstruction of the lipid metabolism for the microalga Monoraphidium neglectum from its genome sequence reveals characteristics suitable for biofuel production.</title>
        <authorList>
            <person name="Bogen C."/>
            <person name="Al-Dilaimi A."/>
            <person name="Albersmeier A."/>
            <person name="Wichmann J."/>
            <person name="Grundmann M."/>
            <person name="Rupp O."/>
            <person name="Lauersen K.J."/>
            <person name="Blifernez-Klassen O."/>
            <person name="Kalinowski J."/>
            <person name="Goesmann A."/>
            <person name="Mussgnug J.H."/>
            <person name="Kruse O."/>
        </authorList>
    </citation>
    <scope>NUCLEOTIDE SEQUENCE [LARGE SCALE GENOMIC DNA]</scope>
    <source>
        <strain evidence="1 2">SAG 48.87</strain>
    </source>
</reference>
<accession>A0A0D2LUP1</accession>
<proteinExistence type="predicted"/>
<dbReference type="RefSeq" id="XP_013892346.1">
    <property type="nucleotide sequence ID" value="XM_014036892.1"/>
</dbReference>
<dbReference type="STRING" id="145388.A0A0D2LUP1"/>
<keyword evidence="2" id="KW-1185">Reference proteome</keyword>
<sequence>MEVHARIINAGLDKDESQLPPGYRFYSSIPKAPPNCSWRWDIETQLWASFDKGGAKCSDLTDGLKYAVGITHLPTGWEIGYNHFVGRLGMKLPETARLLARSWPDTYSFSWGLGTLTHADSASQLWRSGLKASALCKKSAAG</sequence>
<protein>
    <submittedName>
        <fullName evidence="1">Uncharacterized protein</fullName>
    </submittedName>
</protein>
<name>A0A0D2LUP1_9CHLO</name>
<gene>
    <name evidence="1" type="ORF">MNEG_14637</name>
</gene>
<evidence type="ECO:0000313" key="2">
    <source>
        <dbReference type="Proteomes" id="UP000054498"/>
    </source>
</evidence>
<dbReference type="OrthoDB" id="5302720at2759"/>